<reference evidence="6" key="2">
    <citation type="submission" date="2020-09" db="EMBL/GenBank/DDBJ databases">
        <authorList>
            <person name="Sun Q."/>
            <person name="Ohkuma M."/>
        </authorList>
    </citation>
    <scope>NUCLEOTIDE SEQUENCE</scope>
    <source>
        <strain evidence="6">JCM 3346</strain>
    </source>
</reference>
<sequence>MSAEQPDAAPAVVVDDVTRVFSKRGRRTVAVDGVSFIMRAGRDLGIVGESGSGKSTLARIIMGLDQPTSGRVLVHGEDLTSKSRSRAERLRRAKLVQMVYQDPYGSLDPRQTVRSCLVEVLRLHPPRGGNVAARASELGDLVGLTPAQLDRSPVGLSGGQRQRVAIARALAVEPRLIILDEAVAALDISIQAQILNLLAELRDELGTAYLLISHDLAVVRQLTDDVVVLHHGRLVEQGETGAVLDDPAEDYTRRLRDSIPSRHWREPGMLEELTRVG</sequence>
<dbReference type="InterPro" id="IPR017871">
    <property type="entry name" value="ABC_transporter-like_CS"/>
</dbReference>
<proteinExistence type="inferred from homology"/>
<dbReference type="PANTHER" id="PTHR43776:SF7">
    <property type="entry name" value="D,D-DIPEPTIDE TRANSPORT ATP-BINDING PROTEIN DDPF-RELATED"/>
    <property type="match status" value="1"/>
</dbReference>
<dbReference type="Gene3D" id="3.40.50.300">
    <property type="entry name" value="P-loop containing nucleotide triphosphate hydrolases"/>
    <property type="match status" value="1"/>
</dbReference>
<name>A0A918CF84_AGRME</name>
<evidence type="ECO:0000256" key="1">
    <source>
        <dbReference type="ARBA" id="ARBA00005417"/>
    </source>
</evidence>
<gene>
    <name evidence="6" type="ORF">GCM10010196_09240</name>
</gene>
<evidence type="ECO:0000256" key="4">
    <source>
        <dbReference type="ARBA" id="ARBA00022840"/>
    </source>
</evidence>
<keyword evidence="7" id="KW-1185">Reference proteome</keyword>
<feature type="domain" description="ABC transporter" evidence="5">
    <location>
        <begin position="12"/>
        <end position="256"/>
    </location>
</feature>
<dbReference type="AlphaFoldDB" id="A0A918CF84"/>
<dbReference type="PROSITE" id="PS00211">
    <property type="entry name" value="ABC_TRANSPORTER_1"/>
    <property type="match status" value="1"/>
</dbReference>
<dbReference type="SMART" id="SM00382">
    <property type="entry name" value="AAA"/>
    <property type="match status" value="1"/>
</dbReference>
<dbReference type="GO" id="GO:0016887">
    <property type="term" value="F:ATP hydrolysis activity"/>
    <property type="evidence" value="ECO:0007669"/>
    <property type="project" value="InterPro"/>
</dbReference>
<dbReference type="SUPFAM" id="SSF52540">
    <property type="entry name" value="P-loop containing nucleoside triphosphate hydrolases"/>
    <property type="match status" value="1"/>
</dbReference>
<dbReference type="InterPro" id="IPR027417">
    <property type="entry name" value="P-loop_NTPase"/>
</dbReference>
<dbReference type="InterPro" id="IPR003439">
    <property type="entry name" value="ABC_transporter-like_ATP-bd"/>
</dbReference>
<keyword evidence="4" id="KW-0067">ATP-binding</keyword>
<keyword evidence="3" id="KW-0547">Nucleotide-binding</keyword>
<dbReference type="Pfam" id="PF00005">
    <property type="entry name" value="ABC_tran"/>
    <property type="match status" value="1"/>
</dbReference>
<dbReference type="CDD" id="cd03257">
    <property type="entry name" value="ABC_NikE_OppD_transporters"/>
    <property type="match status" value="1"/>
</dbReference>
<dbReference type="RefSeq" id="WP_189084095.1">
    <property type="nucleotide sequence ID" value="NZ_BMRJ01000001.1"/>
</dbReference>
<comment type="caution">
    <text evidence="6">The sequence shown here is derived from an EMBL/GenBank/DDBJ whole genome shotgun (WGS) entry which is preliminary data.</text>
</comment>
<dbReference type="EMBL" id="BMRJ01000001">
    <property type="protein sequence ID" value="GGR18315.1"/>
    <property type="molecule type" value="Genomic_DNA"/>
</dbReference>
<comment type="similarity">
    <text evidence="1">Belongs to the ABC transporter superfamily.</text>
</comment>
<evidence type="ECO:0000313" key="7">
    <source>
        <dbReference type="Proteomes" id="UP000610303"/>
    </source>
</evidence>
<evidence type="ECO:0000259" key="5">
    <source>
        <dbReference type="PROSITE" id="PS50893"/>
    </source>
</evidence>
<evidence type="ECO:0000313" key="6">
    <source>
        <dbReference type="EMBL" id="GGR18315.1"/>
    </source>
</evidence>
<organism evidence="6 7">
    <name type="scientific">Agromyces mediolanus</name>
    <name type="common">Corynebacterium mediolanum</name>
    <dbReference type="NCBI Taxonomy" id="41986"/>
    <lineage>
        <taxon>Bacteria</taxon>
        <taxon>Bacillati</taxon>
        <taxon>Actinomycetota</taxon>
        <taxon>Actinomycetes</taxon>
        <taxon>Micrococcales</taxon>
        <taxon>Microbacteriaceae</taxon>
        <taxon>Agromyces</taxon>
    </lineage>
</organism>
<evidence type="ECO:0000256" key="3">
    <source>
        <dbReference type="ARBA" id="ARBA00022741"/>
    </source>
</evidence>
<dbReference type="GO" id="GO:0055085">
    <property type="term" value="P:transmembrane transport"/>
    <property type="evidence" value="ECO:0007669"/>
    <property type="project" value="UniProtKB-ARBA"/>
</dbReference>
<evidence type="ECO:0000256" key="2">
    <source>
        <dbReference type="ARBA" id="ARBA00022448"/>
    </source>
</evidence>
<reference evidence="6" key="1">
    <citation type="journal article" date="2014" name="Int. J. Syst. Evol. Microbiol.">
        <title>Complete genome sequence of Corynebacterium casei LMG S-19264T (=DSM 44701T), isolated from a smear-ripened cheese.</title>
        <authorList>
            <consortium name="US DOE Joint Genome Institute (JGI-PGF)"/>
            <person name="Walter F."/>
            <person name="Albersmeier A."/>
            <person name="Kalinowski J."/>
            <person name="Ruckert C."/>
        </authorList>
    </citation>
    <scope>NUCLEOTIDE SEQUENCE</scope>
    <source>
        <strain evidence="6">JCM 3346</strain>
    </source>
</reference>
<keyword evidence="2" id="KW-0813">Transport</keyword>
<dbReference type="InterPro" id="IPR050319">
    <property type="entry name" value="ABC_transp_ATP-bind"/>
</dbReference>
<dbReference type="PANTHER" id="PTHR43776">
    <property type="entry name" value="TRANSPORT ATP-BINDING PROTEIN"/>
    <property type="match status" value="1"/>
</dbReference>
<dbReference type="Proteomes" id="UP000610303">
    <property type="component" value="Unassembled WGS sequence"/>
</dbReference>
<dbReference type="InterPro" id="IPR003593">
    <property type="entry name" value="AAA+_ATPase"/>
</dbReference>
<protein>
    <recommendedName>
        <fullName evidence="5">ABC transporter domain-containing protein</fullName>
    </recommendedName>
</protein>
<dbReference type="PROSITE" id="PS50893">
    <property type="entry name" value="ABC_TRANSPORTER_2"/>
    <property type="match status" value="1"/>
</dbReference>
<accession>A0A918CF84</accession>
<dbReference type="GO" id="GO:0005524">
    <property type="term" value="F:ATP binding"/>
    <property type="evidence" value="ECO:0007669"/>
    <property type="project" value="UniProtKB-KW"/>
</dbReference>